<comment type="subcellular location">
    <subcellularLocation>
        <location evidence="1">Secreted</location>
    </subcellularLocation>
</comment>
<evidence type="ECO:0000256" key="4">
    <source>
        <dbReference type="ARBA" id="ARBA00022729"/>
    </source>
</evidence>
<evidence type="ECO:0000256" key="3">
    <source>
        <dbReference type="ARBA" id="ARBA00022525"/>
    </source>
</evidence>
<dbReference type="GO" id="GO:0005576">
    <property type="term" value="C:extracellular region"/>
    <property type="evidence" value="ECO:0007669"/>
    <property type="project" value="UniProtKB-SubCell"/>
</dbReference>
<sequence length="319" mass="35701">MMELMMAWSRDEIRFVRCSSVSPPTPHGPLLQSRFAVTEAQLPKVYKDKHPPALVTNGQPLGIYCGQRAEEPKTREDKQLPPKPKMQPSFLQGMVQLTSSPRLLFVLLVLACYHGSLFFTPRPSTSESSSSTSSFTWTSSSSWFSLLHSAFFEKTGASGWGSVGVGAYRVCQPSTEQQRLVQMLNMMESVEHINPENLEQLIRSGGQHNLSAVCPAFRPTDRTGLESQSLCPWTLEENYEVNRFPRLLMFARCICGHCRGAGWGNGPPTLYSCVPLYHRVAVIRETCGPSGEVHFRWDRESIPVGCVCAHPPARRVDRK</sequence>
<dbReference type="Pfam" id="PF06083">
    <property type="entry name" value="IL17"/>
    <property type="match status" value="1"/>
</dbReference>
<dbReference type="OrthoDB" id="6038945at2759"/>
<dbReference type="InterPro" id="IPR029034">
    <property type="entry name" value="Cystine-knot_cytokine"/>
</dbReference>
<organism evidence="5 6">
    <name type="scientific">Pomacea canaliculata</name>
    <name type="common">Golden apple snail</name>
    <dbReference type="NCBI Taxonomy" id="400727"/>
    <lineage>
        <taxon>Eukaryota</taxon>
        <taxon>Metazoa</taxon>
        <taxon>Spiralia</taxon>
        <taxon>Lophotrochozoa</taxon>
        <taxon>Mollusca</taxon>
        <taxon>Gastropoda</taxon>
        <taxon>Caenogastropoda</taxon>
        <taxon>Architaenioglossa</taxon>
        <taxon>Ampullarioidea</taxon>
        <taxon>Ampullariidae</taxon>
        <taxon>Pomacea</taxon>
    </lineage>
</organism>
<gene>
    <name evidence="5" type="ORF">C0Q70_08370</name>
</gene>
<evidence type="ECO:0000313" key="5">
    <source>
        <dbReference type="EMBL" id="PVD32923.1"/>
    </source>
</evidence>
<dbReference type="GO" id="GO:0005125">
    <property type="term" value="F:cytokine activity"/>
    <property type="evidence" value="ECO:0007669"/>
    <property type="project" value="InterPro"/>
</dbReference>
<dbReference type="Proteomes" id="UP000245119">
    <property type="component" value="Linkage Group LG4"/>
</dbReference>
<comment type="caution">
    <text evidence="5">The sequence shown here is derived from an EMBL/GenBank/DDBJ whole genome shotgun (WGS) entry which is preliminary data.</text>
</comment>
<evidence type="ECO:0000256" key="2">
    <source>
        <dbReference type="ARBA" id="ARBA00007236"/>
    </source>
</evidence>
<accession>A0A2T7PHM5</accession>
<name>A0A2T7PHM5_POMCA</name>
<evidence type="ECO:0000313" key="6">
    <source>
        <dbReference type="Proteomes" id="UP000245119"/>
    </source>
</evidence>
<evidence type="ECO:0000256" key="1">
    <source>
        <dbReference type="ARBA" id="ARBA00004613"/>
    </source>
</evidence>
<dbReference type="Gene3D" id="2.10.90.10">
    <property type="entry name" value="Cystine-knot cytokines"/>
    <property type="match status" value="1"/>
</dbReference>
<dbReference type="InterPro" id="IPR010345">
    <property type="entry name" value="IL-17_fam"/>
</dbReference>
<proteinExistence type="inferred from homology"/>
<keyword evidence="3" id="KW-0964">Secreted</keyword>
<dbReference type="SUPFAM" id="SSF57501">
    <property type="entry name" value="Cystine-knot cytokines"/>
    <property type="match status" value="1"/>
</dbReference>
<dbReference type="EMBL" id="PZQS01000004">
    <property type="protein sequence ID" value="PVD32923.1"/>
    <property type="molecule type" value="Genomic_DNA"/>
</dbReference>
<keyword evidence="4" id="KW-0732">Signal</keyword>
<comment type="similarity">
    <text evidence="2">Belongs to the IL-17 family.</text>
</comment>
<keyword evidence="6" id="KW-1185">Reference proteome</keyword>
<protein>
    <submittedName>
        <fullName evidence="5">Uncharacterized protein</fullName>
    </submittedName>
</protein>
<reference evidence="5 6" key="1">
    <citation type="submission" date="2018-04" db="EMBL/GenBank/DDBJ databases">
        <title>The genome of golden apple snail Pomacea canaliculata provides insight into stress tolerance and invasive adaptation.</title>
        <authorList>
            <person name="Liu C."/>
            <person name="Liu B."/>
            <person name="Ren Y."/>
            <person name="Zhang Y."/>
            <person name="Wang H."/>
            <person name="Li S."/>
            <person name="Jiang F."/>
            <person name="Yin L."/>
            <person name="Zhang G."/>
            <person name="Qian W."/>
            <person name="Fan W."/>
        </authorList>
    </citation>
    <scope>NUCLEOTIDE SEQUENCE [LARGE SCALE GENOMIC DNA]</scope>
    <source>
        <strain evidence="5">SZHN2017</strain>
        <tissue evidence="5">Muscle</tissue>
    </source>
</reference>
<dbReference type="AlphaFoldDB" id="A0A2T7PHM5"/>